<dbReference type="RefSeq" id="WP_307229147.1">
    <property type="nucleotide sequence ID" value="NZ_JAUSTT010000010.1"/>
</dbReference>
<dbReference type="Proteomes" id="UP001223586">
    <property type="component" value="Unassembled WGS sequence"/>
</dbReference>
<keyword evidence="2" id="KW-1185">Reference proteome</keyword>
<sequence length="154" mass="17834">MDWNSKDIGLYLQEKQYVDTVVIPLLPVAFGEDMKQTASQGEFIQLLGSHLERQFKGRLLLLPPISYLSHLGSETNTAVVQQWETVLKAEGFQHIFYLTSDAMWRNNESAFRGNVVWMPAIPLEHVEDSYKHSIMEDQVKQLLNIFVHQWQTSK</sequence>
<accession>A0ABT9WSK0</accession>
<organism evidence="1 2">
    <name type="scientific">Bacillus chungangensis</name>
    <dbReference type="NCBI Taxonomy" id="587633"/>
    <lineage>
        <taxon>Bacteria</taxon>
        <taxon>Bacillati</taxon>
        <taxon>Bacillota</taxon>
        <taxon>Bacilli</taxon>
        <taxon>Bacillales</taxon>
        <taxon>Bacillaceae</taxon>
        <taxon>Bacillus</taxon>
    </lineage>
</organism>
<evidence type="ECO:0000313" key="1">
    <source>
        <dbReference type="EMBL" id="MDQ0176189.1"/>
    </source>
</evidence>
<dbReference type="Pfam" id="PF10673">
    <property type="entry name" value="DUF2487"/>
    <property type="match status" value="1"/>
</dbReference>
<comment type="caution">
    <text evidence="1">The sequence shown here is derived from an EMBL/GenBank/DDBJ whole genome shotgun (WGS) entry which is preliminary data.</text>
</comment>
<evidence type="ECO:0000313" key="2">
    <source>
        <dbReference type="Proteomes" id="UP001223586"/>
    </source>
</evidence>
<evidence type="ECO:0008006" key="3">
    <source>
        <dbReference type="Google" id="ProtNLM"/>
    </source>
</evidence>
<dbReference type="EMBL" id="JAUSTT010000010">
    <property type="protein sequence ID" value="MDQ0176189.1"/>
    <property type="molecule type" value="Genomic_DNA"/>
</dbReference>
<name>A0ABT9WSK0_9BACI</name>
<dbReference type="InterPro" id="IPR019615">
    <property type="entry name" value="DUF2487"/>
</dbReference>
<protein>
    <recommendedName>
        <fullName evidence="3">DUF2487 domain-containing protein</fullName>
    </recommendedName>
</protein>
<reference evidence="1 2" key="1">
    <citation type="submission" date="2023-07" db="EMBL/GenBank/DDBJ databases">
        <title>Genomic Encyclopedia of Type Strains, Phase IV (KMG-IV): sequencing the most valuable type-strain genomes for metagenomic binning, comparative biology and taxonomic classification.</title>
        <authorList>
            <person name="Goeker M."/>
        </authorList>
    </citation>
    <scope>NUCLEOTIDE SEQUENCE [LARGE SCALE GENOMIC DNA]</scope>
    <source>
        <strain evidence="1 2">DSM 23837</strain>
    </source>
</reference>
<proteinExistence type="predicted"/>
<gene>
    <name evidence="1" type="ORF">J2S08_002025</name>
</gene>